<dbReference type="PANTHER" id="PTHR43884">
    <property type="entry name" value="ACYL-COA DEHYDROGENASE"/>
    <property type="match status" value="1"/>
</dbReference>
<dbReference type="PANTHER" id="PTHR43884:SF12">
    <property type="entry name" value="ISOVALERYL-COA DEHYDROGENASE, MITOCHONDRIAL-RELATED"/>
    <property type="match status" value="1"/>
</dbReference>
<dbReference type="InterPro" id="IPR009100">
    <property type="entry name" value="AcylCoA_DH/oxidase_NM_dom_sf"/>
</dbReference>
<dbReference type="AlphaFoldDB" id="A0A4Q7AHH1"/>
<name>A0A4Q7AHH1_9GAMM</name>
<dbReference type="InterPro" id="IPR046373">
    <property type="entry name" value="Acyl-CoA_Oxase/DH_mid-dom_sf"/>
</dbReference>
<dbReference type="Proteomes" id="UP000293863">
    <property type="component" value="Unassembled WGS sequence"/>
</dbReference>
<organism evidence="4 5">
    <name type="scientific">Acinetobacter wuhouensis</name>
    <dbReference type="NCBI Taxonomy" id="1879050"/>
    <lineage>
        <taxon>Bacteria</taxon>
        <taxon>Pseudomonadati</taxon>
        <taxon>Pseudomonadota</taxon>
        <taxon>Gammaproteobacteria</taxon>
        <taxon>Moraxellales</taxon>
        <taxon>Moraxellaceae</taxon>
        <taxon>Acinetobacter</taxon>
    </lineage>
</organism>
<evidence type="ECO:0000256" key="1">
    <source>
        <dbReference type="ARBA" id="ARBA00023002"/>
    </source>
</evidence>
<dbReference type="SUPFAM" id="SSF56645">
    <property type="entry name" value="Acyl-CoA dehydrogenase NM domain-like"/>
    <property type="match status" value="1"/>
</dbReference>
<dbReference type="PIRSF" id="PIRSF016578">
    <property type="entry name" value="HsaA"/>
    <property type="match status" value="1"/>
</dbReference>
<dbReference type="RefSeq" id="WP_130168671.1">
    <property type="nucleotide sequence ID" value="NZ_SGSQ01000018.1"/>
</dbReference>
<feature type="domain" description="Acyl-CoA dehydrogenase C-terminal" evidence="3">
    <location>
        <begin position="233"/>
        <end position="367"/>
    </location>
</feature>
<proteinExistence type="predicted"/>
<dbReference type="Gene3D" id="2.40.110.10">
    <property type="entry name" value="Butyryl-CoA Dehydrogenase, subunit A, domain 2"/>
    <property type="match status" value="1"/>
</dbReference>
<dbReference type="InterPro" id="IPR013786">
    <property type="entry name" value="AcylCoA_DH/ox_N"/>
</dbReference>
<evidence type="ECO:0000313" key="4">
    <source>
        <dbReference type="EMBL" id="RZG45348.1"/>
    </source>
</evidence>
<reference evidence="4 5" key="1">
    <citation type="submission" date="2019-02" db="EMBL/GenBank/DDBJ databases">
        <title>The Batch Genome Submission of Acinetobacter spp. strains.</title>
        <authorList>
            <person name="Qin J."/>
            <person name="Hu Y."/>
            <person name="Ye H."/>
            <person name="Wei L."/>
            <person name="Feng Y."/>
            <person name="Zong Z."/>
        </authorList>
    </citation>
    <scope>NUCLEOTIDE SEQUENCE [LARGE SCALE GENOMIC DNA]</scope>
    <source>
        <strain evidence="4 5">WCHAW060049</strain>
    </source>
</reference>
<keyword evidence="1" id="KW-0560">Oxidoreductase</keyword>
<dbReference type="Pfam" id="PF02771">
    <property type="entry name" value="Acyl-CoA_dh_N"/>
    <property type="match status" value="1"/>
</dbReference>
<dbReference type="Pfam" id="PF08028">
    <property type="entry name" value="Acyl-CoA_dh_2"/>
    <property type="match status" value="1"/>
</dbReference>
<keyword evidence="5" id="KW-1185">Reference proteome</keyword>
<dbReference type="GO" id="GO:0004497">
    <property type="term" value="F:monooxygenase activity"/>
    <property type="evidence" value="ECO:0007669"/>
    <property type="project" value="UniProtKB-KW"/>
</dbReference>
<evidence type="ECO:0000259" key="2">
    <source>
        <dbReference type="Pfam" id="PF02771"/>
    </source>
</evidence>
<dbReference type="InterPro" id="IPR013107">
    <property type="entry name" value="Acyl-CoA_DH_C"/>
</dbReference>
<dbReference type="GO" id="GO:0050660">
    <property type="term" value="F:flavin adenine dinucleotide binding"/>
    <property type="evidence" value="ECO:0007669"/>
    <property type="project" value="InterPro"/>
</dbReference>
<dbReference type="Gene3D" id="1.10.540.10">
    <property type="entry name" value="Acyl-CoA dehydrogenase/oxidase, N-terminal domain"/>
    <property type="match status" value="1"/>
</dbReference>
<sequence>MNAPQALNRSPLEVAQQLAEQFAQTAAERDKTGGNPKYERDLIRQSGLLGLSIPTQYGGQGADWKTIFQTIRTIAQVDSSLAHVYGFHHLLIATVQLFSQPEQYAKWFEDTAKNNLFWGNTLNPLDRRTTATQILENEYIFQGDKSFCSGSIDSDILLCSGFNEAGKLLIGVIPTARRGVSFLGDWNNMGQRQTDSGTSHFEQVKISKNELLLNPGPLSTPYSSVRPLIAQLIFVHLFLGVAEGAFELAKETVQNQKAWSKSLAENAVNDPFTQKHFAEFYVQLESVRLLANKAVESLQEAWNIGEDLTAEQRGQVSVAIATAKIAATNTSLFVTQNIFQVMGARATTAKLNLDRFWRNVRTQTLHDPIDYKYQEVGEWVLTGKVPDPSFYS</sequence>
<dbReference type="SUPFAM" id="SSF47203">
    <property type="entry name" value="Acyl-CoA dehydrogenase C-terminal domain-like"/>
    <property type="match status" value="1"/>
</dbReference>
<evidence type="ECO:0000259" key="3">
    <source>
        <dbReference type="Pfam" id="PF08028"/>
    </source>
</evidence>
<dbReference type="InterPro" id="IPR036250">
    <property type="entry name" value="AcylCo_DH-like_C"/>
</dbReference>
<dbReference type="GO" id="GO:0006552">
    <property type="term" value="P:L-leucine catabolic process"/>
    <property type="evidence" value="ECO:0007669"/>
    <property type="project" value="TreeGrafter"/>
</dbReference>
<evidence type="ECO:0000313" key="5">
    <source>
        <dbReference type="Proteomes" id="UP000293863"/>
    </source>
</evidence>
<accession>A0A4Q7AHH1</accession>
<dbReference type="GO" id="GO:0008470">
    <property type="term" value="F:3-methylbutanoyl-CoA dehydrogenase activity"/>
    <property type="evidence" value="ECO:0007669"/>
    <property type="project" value="TreeGrafter"/>
</dbReference>
<dbReference type="Gene3D" id="1.20.140.10">
    <property type="entry name" value="Butyryl-CoA Dehydrogenase, subunit A, domain 3"/>
    <property type="match status" value="1"/>
</dbReference>
<comment type="caution">
    <text evidence="4">The sequence shown here is derived from an EMBL/GenBank/DDBJ whole genome shotgun (WGS) entry which is preliminary data.</text>
</comment>
<keyword evidence="4" id="KW-0503">Monooxygenase</keyword>
<feature type="domain" description="Acyl-CoA dehydrogenase/oxidase N-terminal" evidence="2">
    <location>
        <begin position="14"/>
        <end position="113"/>
    </location>
</feature>
<protein>
    <submittedName>
        <fullName evidence="4">Monooxygenase</fullName>
    </submittedName>
</protein>
<gene>
    <name evidence="4" type="ORF">EXU28_12115</name>
</gene>
<dbReference type="EMBL" id="SGSQ01000018">
    <property type="protein sequence ID" value="RZG45348.1"/>
    <property type="molecule type" value="Genomic_DNA"/>
</dbReference>
<dbReference type="InterPro" id="IPR037069">
    <property type="entry name" value="AcylCoA_DH/ox_N_sf"/>
</dbReference>